<evidence type="ECO:0000313" key="4">
    <source>
        <dbReference type="Proteomes" id="UP000231516"/>
    </source>
</evidence>
<dbReference type="AlphaFoldDB" id="A0A2G5K793"/>
<dbReference type="SUPFAM" id="SSF103247">
    <property type="entry name" value="TT1751-like"/>
    <property type="match status" value="1"/>
</dbReference>
<feature type="signal peptide" evidence="1">
    <location>
        <begin position="1"/>
        <end position="21"/>
    </location>
</feature>
<dbReference type="Proteomes" id="UP000231516">
    <property type="component" value="Unassembled WGS sequence"/>
</dbReference>
<evidence type="ECO:0000259" key="2">
    <source>
        <dbReference type="Pfam" id="PF03625"/>
    </source>
</evidence>
<dbReference type="CDD" id="cd14797">
    <property type="entry name" value="DUF302"/>
    <property type="match status" value="1"/>
</dbReference>
<proteinExistence type="predicted"/>
<gene>
    <name evidence="3" type="ORF">BFP76_06880</name>
</gene>
<evidence type="ECO:0000256" key="1">
    <source>
        <dbReference type="SAM" id="SignalP"/>
    </source>
</evidence>
<dbReference type="InterPro" id="IPR005180">
    <property type="entry name" value="DUF302"/>
</dbReference>
<sequence length="150" mass="15887">MKNVFYSGFFAILATTAMANADTMITKSSAHSVSETIDRMVAAVEGAGAKVFARVDHAAGAKSVEMDLRPTEMLLFGNPKLGTPAMIASQTIGLDLPLRVLAYEDGDGNVMITYRAPTDMAQAHGADANLEVFKMMTGALDNLTNKAIAE</sequence>
<comment type="caution">
    <text evidence="3">The sequence shown here is derived from an EMBL/GenBank/DDBJ whole genome shotgun (WGS) entry which is preliminary data.</text>
</comment>
<dbReference type="EMBL" id="MDGM01000012">
    <property type="protein sequence ID" value="PIB24882.1"/>
    <property type="molecule type" value="Genomic_DNA"/>
</dbReference>
<organism evidence="3 4">
    <name type="scientific">Paramylibacter kogurei</name>
    <dbReference type="NCBI Taxonomy" id="1889778"/>
    <lineage>
        <taxon>Bacteria</taxon>
        <taxon>Pseudomonadati</taxon>
        <taxon>Pseudomonadota</taxon>
        <taxon>Alphaproteobacteria</taxon>
        <taxon>Rhodobacterales</taxon>
        <taxon>Paracoccaceae</taxon>
        <taxon>Paramylibacter</taxon>
    </lineage>
</organism>
<dbReference type="OrthoDB" id="9799367at2"/>
<dbReference type="InterPro" id="IPR035923">
    <property type="entry name" value="TT1751-like_sf"/>
</dbReference>
<feature type="domain" description="DUF302" evidence="2">
    <location>
        <begin position="55"/>
        <end position="117"/>
    </location>
</feature>
<dbReference type="Gene3D" id="3.30.310.70">
    <property type="entry name" value="TT1751-like domain"/>
    <property type="match status" value="1"/>
</dbReference>
<dbReference type="RefSeq" id="WP_099593633.1">
    <property type="nucleotide sequence ID" value="NZ_MDGM01000012.1"/>
</dbReference>
<feature type="chain" id="PRO_5013579466" evidence="1">
    <location>
        <begin position="22"/>
        <end position="150"/>
    </location>
</feature>
<name>A0A2G5K793_9RHOB</name>
<dbReference type="PANTHER" id="PTHR38342">
    <property type="entry name" value="SLR5037 PROTEIN"/>
    <property type="match status" value="1"/>
</dbReference>
<dbReference type="PANTHER" id="PTHR38342:SF2">
    <property type="entry name" value="INNER MEMBRANE OR EXPORTED"/>
    <property type="match status" value="1"/>
</dbReference>
<evidence type="ECO:0000313" key="3">
    <source>
        <dbReference type="EMBL" id="PIB24882.1"/>
    </source>
</evidence>
<accession>A0A2G5K793</accession>
<reference evidence="3 4" key="1">
    <citation type="submission" date="2016-08" db="EMBL/GenBank/DDBJ databases">
        <title>Draft genome of Amylibacter sp. strain 4G11.</title>
        <authorList>
            <person name="Wong S.-K."/>
            <person name="Hamasaki K."/>
            <person name="Yoshizawa S."/>
        </authorList>
    </citation>
    <scope>NUCLEOTIDE SEQUENCE [LARGE SCALE GENOMIC DNA]</scope>
    <source>
        <strain evidence="3 4">4G11</strain>
    </source>
</reference>
<keyword evidence="1" id="KW-0732">Signal</keyword>
<keyword evidence="4" id="KW-1185">Reference proteome</keyword>
<dbReference type="Pfam" id="PF03625">
    <property type="entry name" value="DUF302"/>
    <property type="match status" value="1"/>
</dbReference>
<protein>
    <submittedName>
        <fullName evidence="3">Camphor resistance protein CrcB</fullName>
    </submittedName>
</protein>